<organism evidence="1 2">
    <name type="scientific">Pseudomonas asplenii</name>
    <dbReference type="NCBI Taxonomy" id="53407"/>
    <lineage>
        <taxon>Bacteria</taxon>
        <taxon>Pseudomonadati</taxon>
        <taxon>Pseudomonadota</taxon>
        <taxon>Gammaproteobacteria</taxon>
        <taxon>Pseudomonadales</taxon>
        <taxon>Pseudomonadaceae</taxon>
        <taxon>Pseudomonas</taxon>
    </lineage>
</organism>
<dbReference type="InterPro" id="IPR038444">
    <property type="entry name" value="DUF465_sf"/>
</dbReference>
<dbReference type="InterPro" id="IPR007420">
    <property type="entry name" value="DUF465"/>
</dbReference>
<protein>
    <recommendedName>
        <fullName evidence="3">DUF465 domain-containing protein</fullName>
    </recommendedName>
</protein>
<sequence>MPVKHDLFADLHLTREQVTERRAQDSKLNHLLDEYDEIDKQVLAAEAALAEDDDVRKLKEKRLLVKDRIVRQLELPH</sequence>
<proteinExistence type="predicted"/>
<evidence type="ECO:0000313" key="2">
    <source>
        <dbReference type="Proteomes" id="UP000037931"/>
    </source>
</evidence>
<dbReference type="AlphaFoldDB" id="A0A0N0E1C6"/>
<reference evidence="1 2" key="1">
    <citation type="journal article" date="2015" name="PLoS ONE">
        <title>Rice-Infecting Pseudomonas Genomes Are Highly Accessorized and Harbor Multiple Putative Virulence Mechanisms to Cause Sheath Brown Rot.</title>
        <authorList>
            <person name="Quibod I.L."/>
            <person name="Grande G."/>
            <person name="Oreiro E.G."/>
            <person name="Borja F.N."/>
            <person name="Dossa G.S."/>
            <person name="Mauleon R."/>
            <person name="Cruz C.V."/>
            <person name="Oliva R."/>
        </authorList>
    </citation>
    <scope>NUCLEOTIDE SEQUENCE [LARGE SCALE GENOMIC DNA]</scope>
    <source>
        <strain evidence="1 2">IRRI 6609</strain>
    </source>
</reference>
<keyword evidence="2" id="KW-1185">Reference proteome</keyword>
<gene>
    <name evidence="1" type="ORF">PF66_05917</name>
</gene>
<dbReference type="OrthoDB" id="7030268at2"/>
<dbReference type="Gene3D" id="6.10.280.50">
    <property type="match status" value="1"/>
</dbReference>
<evidence type="ECO:0008006" key="3">
    <source>
        <dbReference type="Google" id="ProtNLM"/>
    </source>
</evidence>
<accession>A0A0N0E1C6</accession>
<dbReference type="RefSeq" id="WP_054056753.1">
    <property type="nucleotide sequence ID" value="NZ_JAQMZR010000015.1"/>
</dbReference>
<name>A0A0N0E1C6_9PSED</name>
<evidence type="ECO:0000313" key="1">
    <source>
        <dbReference type="EMBL" id="KPA87534.1"/>
    </source>
</evidence>
<dbReference type="EMBL" id="JSYZ01000028">
    <property type="protein sequence ID" value="KPA87534.1"/>
    <property type="molecule type" value="Genomic_DNA"/>
</dbReference>
<dbReference type="STRING" id="50340.PF66_05917"/>
<dbReference type="Proteomes" id="UP000037931">
    <property type="component" value="Unassembled WGS sequence"/>
</dbReference>
<comment type="caution">
    <text evidence="1">The sequence shown here is derived from an EMBL/GenBank/DDBJ whole genome shotgun (WGS) entry which is preliminary data.</text>
</comment>
<dbReference type="Pfam" id="PF04325">
    <property type="entry name" value="DUF465"/>
    <property type="match status" value="1"/>
</dbReference>
<dbReference type="PATRIC" id="fig|50340.43.peg.3634"/>